<evidence type="ECO:0000256" key="1">
    <source>
        <dbReference type="ARBA" id="ARBA00023015"/>
    </source>
</evidence>
<dbReference type="AlphaFoldDB" id="A0A1H1QI30"/>
<name>A0A1H1QI30_9GAMM</name>
<keyword evidence="2 4" id="KW-0238">DNA-binding</keyword>
<dbReference type="RefSeq" id="WP_093392243.1">
    <property type="nucleotide sequence ID" value="NZ_LT629736.1"/>
</dbReference>
<evidence type="ECO:0000313" key="7">
    <source>
        <dbReference type="Proteomes" id="UP000243207"/>
    </source>
</evidence>
<keyword evidence="7" id="KW-1185">Reference proteome</keyword>
<evidence type="ECO:0000256" key="4">
    <source>
        <dbReference type="PROSITE-ProRule" id="PRU00335"/>
    </source>
</evidence>
<dbReference type="PANTHER" id="PTHR47506:SF3">
    <property type="entry name" value="HTH-TYPE TRANSCRIPTIONAL REGULATOR LMRA"/>
    <property type="match status" value="1"/>
</dbReference>
<proteinExistence type="predicted"/>
<feature type="DNA-binding region" description="H-T-H motif" evidence="4">
    <location>
        <begin position="28"/>
        <end position="47"/>
    </location>
</feature>
<organism evidence="6 7">
    <name type="scientific">Halopseudomonas xinjiangensis</name>
    <dbReference type="NCBI Taxonomy" id="487184"/>
    <lineage>
        <taxon>Bacteria</taxon>
        <taxon>Pseudomonadati</taxon>
        <taxon>Pseudomonadota</taxon>
        <taxon>Gammaproteobacteria</taxon>
        <taxon>Pseudomonadales</taxon>
        <taxon>Pseudomonadaceae</taxon>
        <taxon>Halopseudomonas</taxon>
    </lineage>
</organism>
<dbReference type="PANTHER" id="PTHR47506">
    <property type="entry name" value="TRANSCRIPTIONAL REGULATORY PROTEIN"/>
    <property type="match status" value="1"/>
</dbReference>
<gene>
    <name evidence="6" type="ORF">SAMN05216421_1143</name>
</gene>
<feature type="domain" description="HTH tetR-type" evidence="5">
    <location>
        <begin position="5"/>
        <end position="65"/>
    </location>
</feature>
<dbReference type="EMBL" id="LT629736">
    <property type="protein sequence ID" value="SDS23128.1"/>
    <property type="molecule type" value="Genomic_DNA"/>
</dbReference>
<dbReference type="InterPro" id="IPR009057">
    <property type="entry name" value="Homeodomain-like_sf"/>
</dbReference>
<dbReference type="InterPro" id="IPR036271">
    <property type="entry name" value="Tet_transcr_reg_TetR-rel_C_sf"/>
</dbReference>
<evidence type="ECO:0000259" key="5">
    <source>
        <dbReference type="PROSITE" id="PS50977"/>
    </source>
</evidence>
<keyword evidence="3" id="KW-0804">Transcription</keyword>
<evidence type="ECO:0000313" key="6">
    <source>
        <dbReference type="EMBL" id="SDS23128.1"/>
    </source>
</evidence>
<evidence type="ECO:0000256" key="3">
    <source>
        <dbReference type="ARBA" id="ARBA00023163"/>
    </source>
</evidence>
<keyword evidence="1" id="KW-0805">Transcription regulation</keyword>
<dbReference type="Pfam" id="PF00440">
    <property type="entry name" value="TetR_N"/>
    <property type="match status" value="1"/>
</dbReference>
<accession>A0A1H1QI30</accession>
<dbReference type="Gene3D" id="1.10.357.10">
    <property type="entry name" value="Tetracycline Repressor, domain 2"/>
    <property type="match status" value="1"/>
</dbReference>
<dbReference type="PROSITE" id="PS50977">
    <property type="entry name" value="HTH_TETR_2"/>
    <property type="match status" value="1"/>
</dbReference>
<dbReference type="OrthoDB" id="116240at2"/>
<evidence type="ECO:0000256" key="2">
    <source>
        <dbReference type="ARBA" id="ARBA00023125"/>
    </source>
</evidence>
<dbReference type="STRING" id="487184.SAMN05216421_1143"/>
<dbReference type="PRINTS" id="PR00455">
    <property type="entry name" value="HTHTETR"/>
</dbReference>
<dbReference type="SUPFAM" id="SSF46689">
    <property type="entry name" value="Homeodomain-like"/>
    <property type="match status" value="1"/>
</dbReference>
<protein>
    <submittedName>
        <fullName evidence="6">Transcriptional regulator, TetR family</fullName>
    </submittedName>
</protein>
<dbReference type="Pfam" id="PF21993">
    <property type="entry name" value="TetR_C_13_2"/>
    <property type="match status" value="1"/>
</dbReference>
<sequence length="194" mass="20736">MPAASQHRLNIVRAAARLFRQQGYARTGLNDILAVSKAPKGSLYHYFPNGKEQLGEEALRYAAQQATDTLTGLRAEHATAPALLMAFANLLAEWLAASAYQDGCPMATTILETVPRASGLTSAAQAGFAAWSDIFEQALLADGAKPDDARRLARLSIATLEGSLIQARVEQSSTSIIESAEEVAGLMRARSKHP</sequence>
<dbReference type="Proteomes" id="UP000243207">
    <property type="component" value="Chromosome I"/>
</dbReference>
<reference evidence="7" key="1">
    <citation type="submission" date="2016-10" db="EMBL/GenBank/DDBJ databases">
        <authorList>
            <person name="Varghese N."/>
            <person name="Submissions S."/>
        </authorList>
    </citation>
    <scope>NUCLEOTIDE SEQUENCE [LARGE SCALE GENOMIC DNA]</scope>
    <source>
        <strain evidence="7">NRRL B-51270</strain>
    </source>
</reference>
<dbReference type="SUPFAM" id="SSF48498">
    <property type="entry name" value="Tetracyclin repressor-like, C-terminal domain"/>
    <property type="match status" value="1"/>
</dbReference>
<dbReference type="GO" id="GO:0003677">
    <property type="term" value="F:DNA binding"/>
    <property type="evidence" value="ECO:0007669"/>
    <property type="project" value="UniProtKB-UniRule"/>
</dbReference>
<dbReference type="InterPro" id="IPR054156">
    <property type="entry name" value="YxaF_TetR_C"/>
</dbReference>
<dbReference type="InterPro" id="IPR001647">
    <property type="entry name" value="HTH_TetR"/>
</dbReference>